<dbReference type="OrthoDB" id="74764at2759"/>
<dbReference type="Proteomes" id="UP000279259">
    <property type="component" value="Unassembled WGS sequence"/>
</dbReference>
<dbReference type="AlphaFoldDB" id="A0A427XTR0"/>
<dbReference type="Pfam" id="PF01822">
    <property type="entry name" value="WSC"/>
    <property type="match status" value="2"/>
</dbReference>
<dbReference type="InterPro" id="IPR002889">
    <property type="entry name" value="WSC_carb-bd"/>
</dbReference>
<protein>
    <recommendedName>
        <fullName evidence="3">WSC domain-containing protein</fullName>
    </recommendedName>
</protein>
<dbReference type="EMBL" id="RSCD01000028">
    <property type="protein sequence ID" value="RSH82187.1"/>
    <property type="molecule type" value="Genomic_DNA"/>
</dbReference>
<evidence type="ECO:0000313" key="4">
    <source>
        <dbReference type="EMBL" id="RSH82187.1"/>
    </source>
</evidence>
<dbReference type="PROSITE" id="PS51212">
    <property type="entry name" value="WSC"/>
    <property type="match status" value="2"/>
</dbReference>
<keyword evidence="2" id="KW-0732">Signal</keyword>
<evidence type="ECO:0000259" key="3">
    <source>
        <dbReference type="PROSITE" id="PS51212"/>
    </source>
</evidence>
<dbReference type="PANTHER" id="PTHR43662">
    <property type="match status" value="1"/>
</dbReference>
<evidence type="ECO:0000256" key="1">
    <source>
        <dbReference type="SAM" id="MobiDB-lite"/>
    </source>
</evidence>
<dbReference type="Pfam" id="PF09362">
    <property type="entry name" value="DUF1996"/>
    <property type="match status" value="1"/>
</dbReference>
<organism evidence="4 5">
    <name type="scientific">Saitozyma podzolica</name>
    <dbReference type="NCBI Taxonomy" id="1890683"/>
    <lineage>
        <taxon>Eukaryota</taxon>
        <taxon>Fungi</taxon>
        <taxon>Dikarya</taxon>
        <taxon>Basidiomycota</taxon>
        <taxon>Agaricomycotina</taxon>
        <taxon>Tremellomycetes</taxon>
        <taxon>Tremellales</taxon>
        <taxon>Trimorphomycetaceae</taxon>
        <taxon>Saitozyma</taxon>
    </lineage>
</organism>
<feature type="signal peptide" evidence="2">
    <location>
        <begin position="1"/>
        <end position="24"/>
    </location>
</feature>
<evidence type="ECO:0000256" key="2">
    <source>
        <dbReference type="SAM" id="SignalP"/>
    </source>
</evidence>
<keyword evidence="5" id="KW-1185">Reference proteome</keyword>
<feature type="domain" description="WSC" evidence="3">
    <location>
        <begin position="379"/>
        <end position="472"/>
    </location>
</feature>
<feature type="chain" id="PRO_5019508914" description="WSC domain-containing protein" evidence="2">
    <location>
        <begin position="25"/>
        <end position="802"/>
    </location>
</feature>
<dbReference type="PANTHER" id="PTHR43662:SF3">
    <property type="entry name" value="DOMAIN PROTEIN, PUTATIVE (AFU_ORTHOLOGUE AFUA_6G11970)-RELATED"/>
    <property type="match status" value="1"/>
</dbReference>
<name>A0A427XTR0_9TREE</name>
<feature type="region of interest" description="Disordered" evidence="1">
    <location>
        <begin position="633"/>
        <end position="657"/>
    </location>
</feature>
<reference evidence="4 5" key="1">
    <citation type="submission" date="2018-11" db="EMBL/GenBank/DDBJ databases">
        <title>Genome sequence of Saitozyma podzolica DSM 27192.</title>
        <authorList>
            <person name="Aliyu H."/>
            <person name="Gorte O."/>
            <person name="Ochsenreither K."/>
        </authorList>
    </citation>
    <scope>NUCLEOTIDE SEQUENCE [LARGE SCALE GENOMIC DNA]</scope>
    <source>
        <strain evidence="4 5">DSM 27192</strain>
    </source>
</reference>
<sequence length="802" mass="84501">MLLSTTVFHCLLAALLPHLSPTLATDDGWHLDFIYTLVTEELDPVVSPNAEGSHMHKVIGGSRFGASYNYAEYSAANCSSLRLQADKSNYWMPALYVRNSAGMFVGASASIRFYYFNARSSPLEPVTPFPKGLRMIAGNPNNKVAANTPAAFTCQVQSDFENTLQLDSFNFERDCPWGMKTALYFPNCWDGLNLYLADGSHMAYVIGDMRDGNCPISHPVRIPTIQLEYTWDTSAAFGDDTPLAGNVFWANGDSTGYGIHGDFVNGWDLEVLSTALKDPDCGLGLGQAIPMQDCPYLYSFFDDAAASACRPEKGVLAEPGNVDLTPLDRLPGCNSPWGNGTKPACTPDPLNVTALMGVDGAYVADPADRMNFVVPTAPGWQEILCVKDISTVTGGSSFTDGKMTQERCQDSCMNSGFNYAATGLIGNTWNCVCGSGLDMGAALYPLMCTNPCPGNSSQACGGDSYIFNVYYAPPGTVPREAPDVNGTIPLGCYDSPGWSSGLLAALTYTLNSPMLTTESCIAACRGANTSWALTYSGTYCVHRTMWGNVSDVCGNFFMASVYDISMTSLPGSSAAPSALPSSANASISQPTGSVSNSTALIATNSTTYVTTPIYTNVTTPIAMNVTSPTANATASTTATTNSTSTVTSTGSGSGSSSSSSAYASIGSISAALIPIIGSVSDALNPLISSTWLGYLGCYTSPMTSYFDNDRMTSSAMTPLACRTWCNSKSYTYLALSTGTTCTCANSILAAQSVSSSACDASCAGDSSVKCGSTGAFNAFSVYKTNFSSRRSRSGTAIDGRRQ</sequence>
<dbReference type="InterPro" id="IPR018535">
    <property type="entry name" value="DUF1996"/>
</dbReference>
<dbReference type="SMART" id="SM00321">
    <property type="entry name" value="WSC"/>
    <property type="match status" value="2"/>
</dbReference>
<comment type="caution">
    <text evidence="4">The sequence shown here is derived from an EMBL/GenBank/DDBJ whole genome shotgun (WGS) entry which is preliminary data.</text>
</comment>
<proteinExistence type="predicted"/>
<dbReference type="STRING" id="1890683.A0A427XTR0"/>
<gene>
    <name evidence="4" type="ORF">EHS25_006120</name>
</gene>
<evidence type="ECO:0000313" key="5">
    <source>
        <dbReference type="Proteomes" id="UP000279259"/>
    </source>
</evidence>
<feature type="domain" description="WSC" evidence="3">
    <location>
        <begin position="691"/>
        <end position="785"/>
    </location>
</feature>
<accession>A0A427XTR0</accession>